<dbReference type="InterPro" id="IPR001214">
    <property type="entry name" value="SET_dom"/>
</dbReference>
<dbReference type="InterPro" id="IPR002893">
    <property type="entry name" value="Znf_MYND"/>
</dbReference>
<reference evidence="5" key="1">
    <citation type="submission" date="2020-12" db="EMBL/GenBank/DDBJ databases">
        <title>Metabolic potential, ecology and presence of endohyphal bacteria is reflected in genomic diversity of Mucoromycotina.</title>
        <authorList>
            <person name="Muszewska A."/>
            <person name="Okrasinska A."/>
            <person name="Steczkiewicz K."/>
            <person name="Drgas O."/>
            <person name="Orlowska M."/>
            <person name="Perlinska-Lenart U."/>
            <person name="Aleksandrzak-Piekarczyk T."/>
            <person name="Szatraj K."/>
            <person name="Zielenkiewicz U."/>
            <person name="Pilsyk S."/>
            <person name="Malc E."/>
            <person name="Mieczkowski P."/>
            <person name="Kruszewska J.S."/>
            <person name="Biernat P."/>
            <person name="Pawlowska J."/>
        </authorList>
    </citation>
    <scope>NUCLEOTIDE SEQUENCE</scope>
    <source>
        <strain evidence="5">WA0000017839</strain>
    </source>
</reference>
<name>A0A8H7RCH9_9FUNG</name>
<accession>A0A8H7RCH9</accession>
<dbReference type="GO" id="GO:0008270">
    <property type="term" value="F:zinc ion binding"/>
    <property type="evidence" value="ECO:0007669"/>
    <property type="project" value="UniProtKB-KW"/>
</dbReference>
<dbReference type="InterPro" id="IPR050869">
    <property type="entry name" value="H3K4_H4K5_MeTrfase"/>
</dbReference>
<dbReference type="CDD" id="cd20071">
    <property type="entry name" value="SET_SMYD"/>
    <property type="match status" value="1"/>
</dbReference>
<protein>
    <recommendedName>
        <fullName evidence="4">SET domain-containing protein</fullName>
    </recommendedName>
</protein>
<organism evidence="5 6">
    <name type="scientific">Mucor saturninus</name>
    <dbReference type="NCBI Taxonomy" id="64648"/>
    <lineage>
        <taxon>Eukaryota</taxon>
        <taxon>Fungi</taxon>
        <taxon>Fungi incertae sedis</taxon>
        <taxon>Mucoromycota</taxon>
        <taxon>Mucoromycotina</taxon>
        <taxon>Mucoromycetes</taxon>
        <taxon>Mucorales</taxon>
        <taxon>Mucorineae</taxon>
        <taxon>Mucoraceae</taxon>
        <taxon>Mucor</taxon>
    </lineage>
</organism>
<gene>
    <name evidence="5" type="ORF">INT47_010939</name>
</gene>
<sequence>MVALETRETNQVDLAEKLDQSCQIQSSDDTTISKANSKKKKNKKKSQAVESLNPFYQESMKQYPVKVNNTRTKGRHAIASENLKEGEELLIEKATSFVVRSEFIDQQCHICLKDLDAQKIKCSDCNLSFYCSQSCKDKDYLHPSVCYPFTQLYAIGRATDVDPDLLRLMTILIARKHTDCTGESAHDKSTPFWCVNDLVSHRDSCSPDFIKVVTDASQRLSMEMSDTIRIPVDDMVTLACRINSNAHGLGDNQSRNTDVALGLFPLAALFFNHSCNPNCMFVGLPDGELAMRTIRPVSKDEELVVTYIDLYSDRDERRQELFETKHFWCKCKRCASPIEKSVDRFLQGVLCDRCDEDVYVIPPTSMENLVKGQRNLYTSTVPFKCASCGDESSPDAVRQHLEDANKIYSLGMTAIRQKRDYKRGAEKLELLTKSESSHGGELHILNSYRFNSYIPLMNCKRHSGDMKGAIEVNKFILIMLEQYSEIGLLPGNTSEISDFWQNLGELCDKMATESRGRSHVLEKKWLKEARAAFVRALKMRTIVFGKNHPKTKFVEKFVTTLTSSL</sequence>
<dbReference type="Gene3D" id="1.10.220.160">
    <property type="match status" value="1"/>
</dbReference>
<dbReference type="PROSITE" id="PS01360">
    <property type="entry name" value="ZF_MYND_1"/>
    <property type="match status" value="1"/>
</dbReference>
<feature type="domain" description="SET" evidence="4">
    <location>
        <begin position="63"/>
        <end position="308"/>
    </location>
</feature>
<proteinExistence type="predicted"/>
<dbReference type="PROSITE" id="PS50280">
    <property type="entry name" value="SET"/>
    <property type="match status" value="1"/>
</dbReference>
<dbReference type="PANTHER" id="PTHR12197">
    <property type="entry name" value="HISTONE-LYSINE N-METHYLTRANSFERASE SMYD"/>
    <property type="match status" value="1"/>
</dbReference>
<keyword evidence="3" id="KW-0862">Zinc</keyword>
<evidence type="ECO:0000256" key="3">
    <source>
        <dbReference type="ARBA" id="ARBA00022833"/>
    </source>
</evidence>
<keyword evidence="6" id="KW-1185">Reference proteome</keyword>
<keyword evidence="2" id="KW-0863">Zinc-finger</keyword>
<dbReference type="Gene3D" id="6.10.140.2220">
    <property type="match status" value="1"/>
</dbReference>
<dbReference type="InterPro" id="IPR046341">
    <property type="entry name" value="SET_dom_sf"/>
</dbReference>
<dbReference type="Pfam" id="PF00856">
    <property type="entry name" value="SET"/>
    <property type="match status" value="1"/>
</dbReference>
<evidence type="ECO:0000313" key="6">
    <source>
        <dbReference type="Proteomes" id="UP000603453"/>
    </source>
</evidence>
<dbReference type="Gene3D" id="2.170.270.10">
    <property type="entry name" value="SET domain"/>
    <property type="match status" value="1"/>
</dbReference>
<comment type="caution">
    <text evidence="5">The sequence shown here is derived from an EMBL/GenBank/DDBJ whole genome shotgun (WGS) entry which is preliminary data.</text>
</comment>
<dbReference type="PANTHER" id="PTHR12197:SF282">
    <property type="entry name" value="SET DOMAIN-CONTAINING PROTEIN"/>
    <property type="match status" value="1"/>
</dbReference>
<dbReference type="OrthoDB" id="265717at2759"/>
<evidence type="ECO:0000313" key="5">
    <source>
        <dbReference type="EMBL" id="KAG2207955.1"/>
    </source>
</evidence>
<keyword evidence="1" id="KW-0479">Metal-binding</keyword>
<dbReference type="AlphaFoldDB" id="A0A8H7RCH9"/>
<evidence type="ECO:0000256" key="2">
    <source>
        <dbReference type="ARBA" id="ARBA00022771"/>
    </source>
</evidence>
<evidence type="ECO:0000259" key="4">
    <source>
        <dbReference type="PROSITE" id="PS50280"/>
    </source>
</evidence>
<evidence type="ECO:0000256" key="1">
    <source>
        <dbReference type="ARBA" id="ARBA00022723"/>
    </source>
</evidence>
<dbReference type="EMBL" id="JAEPRD010000022">
    <property type="protein sequence ID" value="KAG2207955.1"/>
    <property type="molecule type" value="Genomic_DNA"/>
</dbReference>
<dbReference type="SUPFAM" id="SSF82199">
    <property type="entry name" value="SET domain"/>
    <property type="match status" value="1"/>
</dbReference>
<dbReference type="Proteomes" id="UP000603453">
    <property type="component" value="Unassembled WGS sequence"/>
</dbReference>